<dbReference type="InterPro" id="IPR038653">
    <property type="entry name" value="Put_CMD_sf"/>
</dbReference>
<accession>A0ABQ5MEM8</accession>
<feature type="domain" description="Secretion system C-terminal sorting" evidence="2">
    <location>
        <begin position="209"/>
        <end position="276"/>
    </location>
</feature>
<dbReference type="NCBIfam" id="TIGR04183">
    <property type="entry name" value="Por_Secre_tail"/>
    <property type="match status" value="1"/>
</dbReference>
<organism evidence="3 4">
    <name type="scientific">Neptunitalea lumnitzerae</name>
    <dbReference type="NCBI Taxonomy" id="2965509"/>
    <lineage>
        <taxon>Bacteria</taxon>
        <taxon>Pseudomonadati</taxon>
        <taxon>Bacteroidota</taxon>
        <taxon>Flavobacteriia</taxon>
        <taxon>Flavobacteriales</taxon>
        <taxon>Flavobacteriaceae</taxon>
        <taxon>Neptunitalea</taxon>
    </lineage>
</organism>
<sequence>MLLSTITHAQVQNLDFESWEASINRPTGWECGYYYNSDPFTNFYFPPETNAQNNNFALKICLWYMYVEDMAIQKAPINYKPTSLQGYYKYEHNLIYDSNDNIVTDTATVSVYLTKWNPTTVQRDTIGSGILELGEEKLAYTPFTNPITYVNTQMPDSITMVFEPSKFPAYYLPGLTADQTSTSFFTIDNLMLTQLPLKTDEVLKNEIKIYPNPANKQLSIANFTGVITIYDSTGKLVLKAEDITPIHNKIKTSDLTAGIYTIQLTQGNNNIYRKFIKQ</sequence>
<evidence type="ECO:0000259" key="2">
    <source>
        <dbReference type="Pfam" id="PF18962"/>
    </source>
</evidence>
<gene>
    <name evidence="3" type="ORF">Y10_02180</name>
</gene>
<evidence type="ECO:0000313" key="4">
    <source>
        <dbReference type="Proteomes" id="UP001143543"/>
    </source>
</evidence>
<comment type="caution">
    <text evidence="3">The sequence shown here is derived from an EMBL/GenBank/DDBJ whole genome shotgun (WGS) entry which is preliminary data.</text>
</comment>
<keyword evidence="1" id="KW-0732">Signal</keyword>
<evidence type="ECO:0000256" key="1">
    <source>
        <dbReference type="ARBA" id="ARBA00022729"/>
    </source>
</evidence>
<keyword evidence="4" id="KW-1185">Reference proteome</keyword>
<dbReference type="Pfam" id="PF18962">
    <property type="entry name" value="Por_Secre_tail"/>
    <property type="match status" value="1"/>
</dbReference>
<dbReference type="InterPro" id="IPR026444">
    <property type="entry name" value="Secre_tail"/>
</dbReference>
<name>A0ABQ5MEM8_9FLAO</name>
<proteinExistence type="predicted"/>
<dbReference type="EMBL" id="BRVO01000001">
    <property type="protein sequence ID" value="GLB47850.1"/>
    <property type="molecule type" value="Genomic_DNA"/>
</dbReference>
<dbReference type="Proteomes" id="UP001143543">
    <property type="component" value="Unassembled WGS sequence"/>
</dbReference>
<evidence type="ECO:0000313" key="3">
    <source>
        <dbReference type="EMBL" id="GLB47850.1"/>
    </source>
</evidence>
<dbReference type="Gene3D" id="2.60.120.890">
    <property type="entry name" value="BT2081, beta-jelly-roll domain"/>
    <property type="match status" value="1"/>
</dbReference>
<reference evidence="3" key="1">
    <citation type="submission" date="2022-07" db="EMBL/GenBank/DDBJ databases">
        <title>Taxonomy of Novel Oxalotrophic and Methylotrophic Bacteria.</title>
        <authorList>
            <person name="Sahin N."/>
            <person name="Tani A."/>
        </authorList>
    </citation>
    <scope>NUCLEOTIDE SEQUENCE</scope>
    <source>
        <strain evidence="3">Y10</strain>
    </source>
</reference>
<protein>
    <recommendedName>
        <fullName evidence="2">Secretion system C-terminal sorting domain-containing protein</fullName>
    </recommendedName>
</protein>